<feature type="domain" description="ABC transmembrane type-1" evidence="9">
    <location>
        <begin position="65"/>
        <end position="254"/>
    </location>
</feature>
<evidence type="ECO:0000256" key="1">
    <source>
        <dbReference type="ARBA" id="ARBA00004651"/>
    </source>
</evidence>
<dbReference type="Proteomes" id="UP000291106">
    <property type="component" value="Chromosome"/>
</dbReference>
<sequence>MSVKQFVGLVLLIAMLGLSLLVLCFSGFSIDGQNLQHTLTIPSLEHWLGTDQYGRSMLMRLASAIVLSLMLGVICVLTASIVGVGLGLVSVFSPARLAGFIDGVSNIVLALPALVIVLLLSAMVPGSLLMIYIAIALVQWVEYYRVTRQRAKAILASPRAENSRLLGFDNRYLIKRHIIPDLAPTLSTMMAFGAANAILMMAGLGFVYVGIQPPTAELGLMSVELFPYYQQAPWLVAQPLVAISLLVLSFHLMADSDRTSSKVSPECHLASDNSANGNFANDSSAKESTAENQSPAEVSKL</sequence>
<keyword evidence="6 7" id="KW-0472">Membrane</keyword>
<protein>
    <submittedName>
        <fullName evidence="10">ABC transporter permease</fullName>
    </submittedName>
</protein>
<evidence type="ECO:0000256" key="8">
    <source>
        <dbReference type="SAM" id="MobiDB-lite"/>
    </source>
</evidence>
<evidence type="ECO:0000259" key="9">
    <source>
        <dbReference type="PROSITE" id="PS50928"/>
    </source>
</evidence>
<dbReference type="GO" id="GO:0071916">
    <property type="term" value="F:dipeptide transmembrane transporter activity"/>
    <property type="evidence" value="ECO:0007669"/>
    <property type="project" value="TreeGrafter"/>
</dbReference>
<dbReference type="InterPro" id="IPR050366">
    <property type="entry name" value="BP-dependent_transpt_permease"/>
</dbReference>
<evidence type="ECO:0000313" key="10">
    <source>
        <dbReference type="EMBL" id="QBF84988.1"/>
    </source>
</evidence>
<feature type="transmembrane region" description="Helical" evidence="7">
    <location>
        <begin position="186"/>
        <end position="211"/>
    </location>
</feature>
<dbReference type="CDD" id="cd06261">
    <property type="entry name" value="TM_PBP2"/>
    <property type="match status" value="1"/>
</dbReference>
<feature type="region of interest" description="Disordered" evidence="8">
    <location>
        <begin position="263"/>
        <end position="301"/>
    </location>
</feature>
<feature type="transmembrane region" description="Helical" evidence="7">
    <location>
        <begin position="109"/>
        <end position="138"/>
    </location>
</feature>
<evidence type="ECO:0000313" key="11">
    <source>
        <dbReference type="Proteomes" id="UP000291106"/>
    </source>
</evidence>
<feature type="transmembrane region" description="Helical" evidence="7">
    <location>
        <begin position="6"/>
        <end position="28"/>
    </location>
</feature>
<evidence type="ECO:0000256" key="4">
    <source>
        <dbReference type="ARBA" id="ARBA00022692"/>
    </source>
</evidence>
<dbReference type="SUPFAM" id="SSF161098">
    <property type="entry name" value="MetI-like"/>
    <property type="match status" value="1"/>
</dbReference>
<keyword evidence="11" id="KW-1185">Reference proteome</keyword>
<organism evidence="10 11">
    <name type="scientific">Shewanella maritima</name>
    <dbReference type="NCBI Taxonomy" id="2520507"/>
    <lineage>
        <taxon>Bacteria</taxon>
        <taxon>Pseudomonadati</taxon>
        <taxon>Pseudomonadota</taxon>
        <taxon>Gammaproteobacteria</taxon>
        <taxon>Alteromonadales</taxon>
        <taxon>Shewanellaceae</taxon>
        <taxon>Shewanella</taxon>
    </lineage>
</organism>
<evidence type="ECO:0000256" key="3">
    <source>
        <dbReference type="ARBA" id="ARBA00022475"/>
    </source>
</evidence>
<dbReference type="EMBL" id="CP036200">
    <property type="protein sequence ID" value="QBF84988.1"/>
    <property type="molecule type" value="Genomic_DNA"/>
</dbReference>
<name>A0A411PNC1_9GAMM</name>
<proteinExistence type="inferred from homology"/>
<dbReference type="PANTHER" id="PTHR43386">
    <property type="entry name" value="OLIGOPEPTIDE TRANSPORT SYSTEM PERMEASE PROTEIN APPC"/>
    <property type="match status" value="1"/>
</dbReference>
<accession>A0A411PNC1</accession>
<dbReference type="PROSITE" id="PS50928">
    <property type="entry name" value="ABC_TM1"/>
    <property type="match status" value="1"/>
</dbReference>
<feature type="transmembrane region" description="Helical" evidence="7">
    <location>
        <begin position="64"/>
        <end position="89"/>
    </location>
</feature>
<feature type="compositionally biased region" description="Polar residues" evidence="8">
    <location>
        <begin position="271"/>
        <end position="283"/>
    </location>
</feature>
<keyword evidence="2 7" id="KW-0813">Transport</keyword>
<dbReference type="KEGG" id="smai:EXU30_19440"/>
<dbReference type="InterPro" id="IPR035906">
    <property type="entry name" value="MetI-like_sf"/>
</dbReference>
<evidence type="ECO:0000256" key="7">
    <source>
        <dbReference type="RuleBase" id="RU363032"/>
    </source>
</evidence>
<keyword evidence="3" id="KW-1003">Cell membrane</keyword>
<feature type="compositionally biased region" description="Polar residues" evidence="8">
    <location>
        <begin position="290"/>
        <end position="301"/>
    </location>
</feature>
<dbReference type="Gene3D" id="1.10.3720.10">
    <property type="entry name" value="MetI-like"/>
    <property type="match status" value="1"/>
</dbReference>
<dbReference type="AlphaFoldDB" id="A0A411PNC1"/>
<dbReference type="PANTHER" id="PTHR43386:SF1">
    <property type="entry name" value="D,D-DIPEPTIDE TRANSPORT SYSTEM PERMEASE PROTEIN DDPC-RELATED"/>
    <property type="match status" value="1"/>
</dbReference>
<gene>
    <name evidence="10" type="ORF">EXU30_19440</name>
</gene>
<dbReference type="OrthoDB" id="9783218at2"/>
<evidence type="ECO:0000256" key="2">
    <source>
        <dbReference type="ARBA" id="ARBA00022448"/>
    </source>
</evidence>
<dbReference type="InterPro" id="IPR000515">
    <property type="entry name" value="MetI-like"/>
</dbReference>
<evidence type="ECO:0000256" key="6">
    <source>
        <dbReference type="ARBA" id="ARBA00023136"/>
    </source>
</evidence>
<keyword evidence="4 7" id="KW-0812">Transmembrane</keyword>
<keyword evidence="5 7" id="KW-1133">Transmembrane helix</keyword>
<comment type="subcellular location">
    <subcellularLocation>
        <location evidence="1 7">Cell membrane</location>
        <topology evidence="1 7">Multi-pass membrane protein</topology>
    </subcellularLocation>
</comment>
<feature type="transmembrane region" description="Helical" evidence="7">
    <location>
        <begin position="231"/>
        <end position="254"/>
    </location>
</feature>
<dbReference type="Pfam" id="PF00528">
    <property type="entry name" value="BPD_transp_1"/>
    <property type="match status" value="1"/>
</dbReference>
<reference evidence="10 11" key="1">
    <citation type="submission" date="2019-02" db="EMBL/GenBank/DDBJ databases">
        <title>Shewanella sp. D4-2 isolated from Dokdo Island.</title>
        <authorList>
            <person name="Baek K."/>
        </authorList>
    </citation>
    <scope>NUCLEOTIDE SEQUENCE [LARGE SCALE GENOMIC DNA]</scope>
    <source>
        <strain evidence="10 11">D4-2</strain>
    </source>
</reference>
<evidence type="ECO:0000256" key="5">
    <source>
        <dbReference type="ARBA" id="ARBA00022989"/>
    </source>
</evidence>
<dbReference type="GO" id="GO:0005886">
    <property type="term" value="C:plasma membrane"/>
    <property type="evidence" value="ECO:0007669"/>
    <property type="project" value="UniProtKB-SubCell"/>
</dbReference>
<comment type="similarity">
    <text evidence="7">Belongs to the binding-protein-dependent transport system permease family.</text>
</comment>